<evidence type="ECO:0000256" key="2">
    <source>
        <dbReference type="ARBA" id="ARBA00007735"/>
    </source>
</evidence>
<evidence type="ECO:0000256" key="1">
    <source>
        <dbReference type="ARBA" id="ARBA00004487"/>
    </source>
</evidence>
<dbReference type="GeneTree" id="ENSGT00950000182997"/>
<feature type="region of interest" description="Disordered" evidence="5">
    <location>
        <begin position="178"/>
        <end position="198"/>
    </location>
</feature>
<name>A0AAR2IX94_PYGNA</name>
<evidence type="ECO:0000256" key="5">
    <source>
        <dbReference type="SAM" id="MobiDB-lite"/>
    </source>
</evidence>
<dbReference type="InterPro" id="IPR042099">
    <property type="entry name" value="ANL_N_sf"/>
</dbReference>
<reference evidence="7" key="3">
    <citation type="submission" date="2025-09" db="UniProtKB">
        <authorList>
            <consortium name="Ensembl"/>
        </authorList>
    </citation>
    <scope>IDENTIFICATION</scope>
</reference>
<feature type="region of interest" description="Disordered" evidence="5">
    <location>
        <begin position="127"/>
        <end position="166"/>
    </location>
</feature>
<protein>
    <recommendedName>
        <fullName evidence="6">DMAP1-binding domain-containing protein</fullName>
    </recommendedName>
</protein>
<sequence length="1618" mass="177144">MADRDALPLPLEVRARLAELELELSEGDITQKGYEKKRAKLLGAYLPQPPGLEASMAHERRPPMGPSSASRYHRRRSSGTRDERYRSDVHTEAVQAALAKHKERKVAVPMPSKRRSLVVQTSMDAYTPPGLSPLSSLLPPLTDTSSGSEEEGGQGEGTPTSSQGSVSMDHWISRAIHQGSTTSSSSSSTQSGGSGAAGRLADVLAQTHVSKPGPIAHLSLKRKTMLGVAENGNSLRRSCEFGSDLLWPPPLESDENHSAPPDVTTYTSEHPAQVERPQVSTVPRTTPKYGNAELMETGDGVPVSSRVSAKIQQLVNTLKQPRRPPLREFFVDDFEELLEVQQPDPNQPRPEGAQMLTMRGEQLGVVTNWPPSLEAALQRWGTISPKAPCLTTMDTNGKPLYVLTYGKLWSRSIKVAYNILHKLGTKQEPMVRPGDRVALVFPNNDPAAFMVAFYGCLLAEVVPVPIEVPLTRKDAGSQQIGFLLGSCGVTVALTSDACHKGLPKGPTGEIPQFKGWPKLLWFVTESKHLSKPPRDWFPHIKDANNDTAYIEYKTCKDGSVLGVTVMRIALLTHCQALTQSCGYTEAETIVNVLDFKKDVGLWHGILTSVMNMMHVISIPYSLMKVNPLSWIQKVCQYKAKVACVKSRDMHWALVAHRDQRDINLSSLRMLVVADGSNPWSISSCDAFLNVFQSKGLRPEVICPCASSPEALTVAIRRPTDDSNQPPGRGVLSMQGLSHGVIRVDTEERLSVLTVQDVGTVMPGALMCVVKPEGVPQLCRTDEIGELCVCSVATGTSYYGLSGMTKNTFEVFPMNSSGAPVSEYPFTRTGLLGFVGPGGLVFIAGKMDGLMVVSGRRHNADDIVATALAVEPMKFVYRGRIAVFSVTVLHDERIVVVAEQRPDSTEEDSFQWMSRVLQAIDSIHNVGVFCLALVPANTLPKTPLGGIHLSETKQLFLEGSLHPCNVLMCPHTCVTNLPKPRQKQPEIGPASVMVGNLVSGKRIAQASGRDLGQIEDNDQARKFLFLSEVLQWRAQTTPDHVLFTLLSSRGAVLSSLTCLQLHKRAEKIAAMLMERGHLQDGDHVALVYPPGIDLIAAFYGCLYAGCVPITVRPPHPQNIATTLPTVKMIVEVSRSACVMTTQVISKLLKSKEASAAVDVRTWPPVLDTDDLPKKKPPQLYKPSNPDTLAYLDFSVSTTGMLAGVKMSHSATSAFCRSIKLQCELYPSREVAICLDPYCGLGFVLWCLCSVYSGHQSILIPPSELEVNPALWLLAVSQFRVRDTFCSYSVMELCTKGLGLQTESLKSRGLDLSRVRTCVVVAEERPRIALTQSFSKLFKDLGLHPRAVSTSFGCRVNLAICLQPHRLGKLDQGTSGPDPTTVYVDMRALRHDRVRLVERGSPHSLPLMESGKILPGVRIIIANPETKGPLGDSHLGEIWVHSGHNGSGYFTVYGDEALQSDHFNSRLSFGDTQTVWARTGYLGFLRRTELTDASGERHDALYVVGALDEAMELRGMRYHPIDIETSVIRAHKSIMECAVFPWTNLLVVVVELEGSEQEALDLVPLVTNAVLEEHYLIVGVVVVVDVGVIPINSRGEKQRMHLRDGFLADQLDPIYVAYNM</sequence>
<dbReference type="FunFam" id="3.30.300.30:FF:000003">
    <property type="entry name" value="DIP2 disco-interacting protein 2 homolog A"/>
    <property type="match status" value="1"/>
</dbReference>
<dbReference type="PANTHER" id="PTHR22754">
    <property type="entry name" value="DISCO-INTERACTING PROTEIN 2 DIP2 -RELATED"/>
    <property type="match status" value="1"/>
</dbReference>
<dbReference type="InterPro" id="IPR025110">
    <property type="entry name" value="AMP-bd_C"/>
</dbReference>
<dbReference type="InterPro" id="IPR000873">
    <property type="entry name" value="AMP-dep_synth/lig_dom"/>
</dbReference>
<dbReference type="GO" id="GO:0007399">
    <property type="term" value="P:nervous system development"/>
    <property type="evidence" value="ECO:0007669"/>
    <property type="project" value="UniProtKB-KW"/>
</dbReference>
<dbReference type="PROSITE" id="PS51912">
    <property type="entry name" value="DMAP1_BIND"/>
    <property type="match status" value="1"/>
</dbReference>
<dbReference type="FunFam" id="3.40.50.12780:FF:000002">
    <property type="entry name" value="Disco interacting protein 2 homolog B"/>
    <property type="match status" value="1"/>
</dbReference>
<dbReference type="Pfam" id="PF23024">
    <property type="entry name" value="AMP-dom_DIP2-like"/>
    <property type="match status" value="1"/>
</dbReference>
<evidence type="ECO:0000256" key="4">
    <source>
        <dbReference type="ARBA" id="ARBA00023273"/>
    </source>
</evidence>
<feature type="compositionally biased region" description="Low complexity" evidence="5">
    <location>
        <begin position="178"/>
        <end position="191"/>
    </location>
</feature>
<dbReference type="Pfam" id="PF00501">
    <property type="entry name" value="AMP-binding"/>
    <property type="match status" value="2"/>
</dbReference>
<dbReference type="InterPro" id="IPR045851">
    <property type="entry name" value="AMP-bd_C_sf"/>
</dbReference>
<dbReference type="GO" id="GO:0043005">
    <property type="term" value="C:neuron projection"/>
    <property type="evidence" value="ECO:0007669"/>
    <property type="project" value="UniProtKB-SubCell"/>
</dbReference>
<feature type="region of interest" description="Disordered" evidence="5">
    <location>
        <begin position="50"/>
        <end position="91"/>
    </location>
</feature>
<feature type="compositionally biased region" description="Basic and acidic residues" evidence="5">
    <location>
        <begin position="79"/>
        <end position="91"/>
    </location>
</feature>
<dbReference type="SMART" id="SM01137">
    <property type="entry name" value="DMAP_binding"/>
    <property type="match status" value="1"/>
</dbReference>
<dbReference type="SUPFAM" id="SSF56801">
    <property type="entry name" value="Acetyl-CoA synthetase-like"/>
    <property type="match status" value="2"/>
</dbReference>
<reference evidence="7" key="2">
    <citation type="submission" date="2025-08" db="UniProtKB">
        <authorList>
            <consortium name="Ensembl"/>
        </authorList>
    </citation>
    <scope>IDENTIFICATION</scope>
</reference>
<dbReference type="Ensembl" id="ENSPNAT00000048514.1">
    <property type="protein sequence ID" value="ENSPNAP00000044310.1"/>
    <property type="gene ID" value="ENSPNAG00000029108.2"/>
</dbReference>
<comment type="similarity">
    <text evidence="2">Belongs to the DIP2 family.</text>
</comment>
<feature type="region of interest" description="Disordered" evidence="5">
    <location>
        <begin position="248"/>
        <end position="285"/>
    </location>
</feature>
<dbReference type="GeneID" id="108434963"/>
<organism evidence="7 8">
    <name type="scientific">Pygocentrus nattereri</name>
    <name type="common">Red-bellied piranha</name>
    <dbReference type="NCBI Taxonomy" id="42514"/>
    <lineage>
        <taxon>Eukaryota</taxon>
        <taxon>Metazoa</taxon>
        <taxon>Chordata</taxon>
        <taxon>Craniata</taxon>
        <taxon>Vertebrata</taxon>
        <taxon>Euteleostomi</taxon>
        <taxon>Actinopterygii</taxon>
        <taxon>Neopterygii</taxon>
        <taxon>Teleostei</taxon>
        <taxon>Ostariophysi</taxon>
        <taxon>Characiformes</taxon>
        <taxon>Characoidei</taxon>
        <taxon>Pygocentrus</taxon>
    </lineage>
</organism>
<accession>A0AAR2IX94</accession>
<dbReference type="InterPro" id="IPR010506">
    <property type="entry name" value="DMAP1-bd"/>
</dbReference>
<dbReference type="InterPro" id="IPR037337">
    <property type="entry name" value="Dip2-like_dom"/>
</dbReference>
<keyword evidence="4" id="KW-0966">Cell projection</keyword>
<dbReference type="CTD" id="563890"/>
<dbReference type="Proteomes" id="UP001501920">
    <property type="component" value="Chromosome 24"/>
</dbReference>
<dbReference type="FunFam" id="3.30.300.30:FF:000001">
    <property type="entry name" value="DIP2 disco-interacting protein 2 homolog C"/>
    <property type="match status" value="1"/>
</dbReference>
<gene>
    <name evidence="7" type="primary">DIP2C</name>
</gene>
<evidence type="ECO:0000313" key="7">
    <source>
        <dbReference type="Ensembl" id="ENSPNAP00000044310.1"/>
    </source>
</evidence>
<reference evidence="7 8" key="1">
    <citation type="submission" date="2020-10" db="EMBL/GenBank/DDBJ databases">
        <title>Pygocentrus nattereri (red-bellied piranha) genome, fPygNat1, primary haplotype.</title>
        <authorList>
            <person name="Myers G."/>
            <person name="Meyer A."/>
            <person name="Karagic N."/>
            <person name="Pippel M."/>
            <person name="Winkler S."/>
            <person name="Tracey A."/>
            <person name="Wood J."/>
            <person name="Formenti G."/>
            <person name="Howe K."/>
            <person name="Fedrigo O."/>
            <person name="Jarvis E.D."/>
        </authorList>
    </citation>
    <scope>NUCLEOTIDE SEQUENCE [LARGE SCALE GENOMIC DNA]</scope>
</reference>
<evidence type="ECO:0000256" key="3">
    <source>
        <dbReference type="ARBA" id="ARBA00022902"/>
    </source>
</evidence>
<proteinExistence type="inferred from homology"/>
<dbReference type="Pfam" id="PF06464">
    <property type="entry name" value="DMAP_binding"/>
    <property type="match status" value="1"/>
</dbReference>
<keyword evidence="8" id="KW-1185">Reference proteome</keyword>
<comment type="subcellular location">
    <subcellularLocation>
        <location evidence="1">Cell projection</location>
        <location evidence="1">Neuron projection</location>
    </subcellularLocation>
</comment>
<dbReference type="Gene3D" id="3.40.50.12780">
    <property type="entry name" value="N-terminal domain of ligase-like"/>
    <property type="match status" value="2"/>
</dbReference>
<keyword evidence="3" id="KW-0524">Neurogenesis</keyword>
<dbReference type="PANTHER" id="PTHR22754:SF33">
    <property type="entry name" value="DISCO-INTERACTING PROTEIN 2 HOMOLOG C"/>
    <property type="match status" value="1"/>
</dbReference>
<dbReference type="Gene3D" id="3.30.300.30">
    <property type="match status" value="2"/>
</dbReference>
<dbReference type="CDD" id="cd05905">
    <property type="entry name" value="Dip2"/>
    <property type="match status" value="2"/>
</dbReference>
<evidence type="ECO:0000313" key="8">
    <source>
        <dbReference type="Proteomes" id="UP001501920"/>
    </source>
</evidence>
<evidence type="ECO:0000259" key="6">
    <source>
        <dbReference type="PROSITE" id="PS51912"/>
    </source>
</evidence>
<feature type="compositionally biased region" description="Low complexity" evidence="5">
    <location>
        <begin position="127"/>
        <end position="147"/>
    </location>
</feature>
<feature type="domain" description="DMAP1-binding" evidence="6">
    <location>
        <begin position="5"/>
        <end position="118"/>
    </location>
</feature>